<dbReference type="AlphaFoldDB" id="U2R635"/>
<gene>
    <name evidence="1" type="ORF">N136_02940</name>
</gene>
<reference evidence="1 2" key="1">
    <citation type="submission" date="2013-08" db="EMBL/GenBank/DDBJ databases">
        <authorList>
            <person name="Weinstock G."/>
            <person name="Sodergren E."/>
            <person name="Wylie T."/>
            <person name="Fulton L."/>
            <person name="Fulton R."/>
            <person name="Fronick C."/>
            <person name="O'Laughlin M."/>
            <person name="Godfrey J."/>
            <person name="Miner T."/>
            <person name="Herter B."/>
            <person name="Appelbaum E."/>
            <person name="Cordes M."/>
            <person name="Lek S."/>
            <person name="Wollam A."/>
            <person name="Pepin K.H."/>
            <person name="Palsikar V.B."/>
            <person name="Mitreva M."/>
            <person name="Wilson R.K."/>
        </authorList>
    </citation>
    <scope>NUCLEOTIDE SEQUENCE [LARGE SCALE GENOMIC DNA]</scope>
    <source>
        <strain evidence="1 2">ATCC 14665</strain>
    </source>
</reference>
<evidence type="ECO:0000313" key="1">
    <source>
        <dbReference type="EMBL" id="ERK70720.1"/>
    </source>
</evidence>
<sequence>RLLDGAPVAVGELPALDPESAVVVARRLLREGVVVVDEP</sequence>
<accession>U2R635</accession>
<proteinExistence type="predicted"/>
<protein>
    <submittedName>
        <fullName evidence="1">Uncharacterized protein</fullName>
    </submittedName>
</protein>
<dbReference type="EMBL" id="AWVQ01000394">
    <property type="protein sequence ID" value="ERK70720.1"/>
    <property type="molecule type" value="Genomic_DNA"/>
</dbReference>
<dbReference type="Proteomes" id="UP000016605">
    <property type="component" value="Unassembled WGS sequence"/>
</dbReference>
<comment type="caution">
    <text evidence="1">The sequence shown here is derived from an EMBL/GenBank/DDBJ whole genome shotgun (WGS) entry which is preliminary data.</text>
</comment>
<organism evidence="1 2">
    <name type="scientific">Leifsonia aquatica ATCC 14665</name>
    <dbReference type="NCBI Taxonomy" id="1358026"/>
    <lineage>
        <taxon>Bacteria</taxon>
        <taxon>Bacillati</taxon>
        <taxon>Actinomycetota</taxon>
        <taxon>Actinomycetes</taxon>
        <taxon>Micrococcales</taxon>
        <taxon>Microbacteriaceae</taxon>
        <taxon>Leifsonia</taxon>
    </lineage>
</organism>
<feature type="non-terminal residue" evidence="1">
    <location>
        <position position="1"/>
    </location>
</feature>
<name>U2R635_LEIAQ</name>
<dbReference type="HOGENOM" id="CLU_3301289_0_0_11"/>
<evidence type="ECO:0000313" key="2">
    <source>
        <dbReference type="Proteomes" id="UP000016605"/>
    </source>
</evidence>